<protein>
    <recommendedName>
        <fullName evidence="1">F-box domain-containing protein</fullName>
    </recommendedName>
</protein>
<name>A0A816F096_9BILA</name>
<gene>
    <name evidence="3" type="ORF">JXQ802_LOCUS55355</name>
    <name evidence="2" type="ORF">PYM288_LOCUS38831</name>
</gene>
<accession>A0A816F096</accession>
<evidence type="ECO:0000313" key="3">
    <source>
        <dbReference type="EMBL" id="CAF1656419.1"/>
    </source>
</evidence>
<reference evidence="3" key="1">
    <citation type="submission" date="2021-02" db="EMBL/GenBank/DDBJ databases">
        <authorList>
            <person name="Nowell W R."/>
        </authorList>
    </citation>
    <scope>NUCLEOTIDE SEQUENCE</scope>
</reference>
<evidence type="ECO:0000313" key="2">
    <source>
        <dbReference type="EMBL" id="CAF1504609.1"/>
    </source>
</evidence>
<proteinExistence type="predicted"/>
<dbReference type="PROSITE" id="PS50181">
    <property type="entry name" value="FBOX"/>
    <property type="match status" value="1"/>
</dbReference>
<organism evidence="3 4">
    <name type="scientific">Rotaria sordida</name>
    <dbReference type="NCBI Taxonomy" id="392033"/>
    <lineage>
        <taxon>Eukaryota</taxon>
        <taxon>Metazoa</taxon>
        <taxon>Spiralia</taxon>
        <taxon>Gnathifera</taxon>
        <taxon>Rotifera</taxon>
        <taxon>Eurotatoria</taxon>
        <taxon>Bdelloidea</taxon>
        <taxon>Philodinida</taxon>
        <taxon>Philodinidae</taxon>
        <taxon>Rotaria</taxon>
    </lineage>
</organism>
<dbReference type="AlphaFoldDB" id="A0A816F096"/>
<dbReference type="Proteomes" id="UP000663870">
    <property type="component" value="Unassembled WGS sequence"/>
</dbReference>
<evidence type="ECO:0000259" key="1">
    <source>
        <dbReference type="PROSITE" id="PS50181"/>
    </source>
</evidence>
<dbReference type="InterPro" id="IPR032675">
    <property type="entry name" value="LRR_dom_sf"/>
</dbReference>
<sequence>MEYSSIQLNHLSDEILIYIFKKLSNAEIVYSLSGVNKRINKIVHDSIFTNDLSLLMSTSDDLLYSLPDLILNRFCSHILPSIDQKIEWIHLESV</sequence>
<dbReference type="EMBL" id="CAJNOH010009849">
    <property type="protein sequence ID" value="CAF1504609.1"/>
    <property type="molecule type" value="Genomic_DNA"/>
</dbReference>
<dbReference type="Gene3D" id="3.80.10.10">
    <property type="entry name" value="Ribonuclease Inhibitor"/>
    <property type="match status" value="1"/>
</dbReference>
<dbReference type="Pfam" id="PF00646">
    <property type="entry name" value="F-box"/>
    <property type="match status" value="1"/>
</dbReference>
<dbReference type="InterPro" id="IPR036047">
    <property type="entry name" value="F-box-like_dom_sf"/>
</dbReference>
<dbReference type="EMBL" id="CAJNOL010011649">
    <property type="protein sequence ID" value="CAF1656419.1"/>
    <property type="molecule type" value="Genomic_DNA"/>
</dbReference>
<comment type="caution">
    <text evidence="3">The sequence shown here is derived from an EMBL/GenBank/DDBJ whole genome shotgun (WGS) entry which is preliminary data.</text>
</comment>
<feature type="domain" description="F-box" evidence="1">
    <location>
        <begin position="5"/>
        <end position="52"/>
    </location>
</feature>
<dbReference type="InterPro" id="IPR001810">
    <property type="entry name" value="F-box_dom"/>
</dbReference>
<dbReference type="SUPFAM" id="SSF81383">
    <property type="entry name" value="F-box domain"/>
    <property type="match status" value="1"/>
</dbReference>
<evidence type="ECO:0000313" key="4">
    <source>
        <dbReference type="Proteomes" id="UP000663870"/>
    </source>
</evidence>
<dbReference type="Proteomes" id="UP000663854">
    <property type="component" value="Unassembled WGS sequence"/>
</dbReference>
<keyword evidence="4" id="KW-1185">Reference proteome</keyword>